<evidence type="ECO:0000313" key="1">
    <source>
        <dbReference type="EMBL" id="NEY71115.1"/>
    </source>
</evidence>
<dbReference type="AlphaFoldDB" id="A0A6M0Q3Z8"/>
<gene>
    <name evidence="1" type="ORF">G4D63_05105</name>
</gene>
<protein>
    <submittedName>
        <fullName evidence="1">Uncharacterized protein</fullName>
    </submittedName>
</protein>
<dbReference type="RefSeq" id="WP_163178300.1">
    <property type="nucleotide sequence ID" value="NZ_JAAIWM010000001.1"/>
</dbReference>
<reference evidence="1 2" key="1">
    <citation type="submission" date="2020-02" db="EMBL/GenBank/DDBJ databases">
        <title>Bacillus aquiflavi sp. nov., isolated from yellow water of strong flavor Chinese baijiu in Yibin region of China.</title>
        <authorList>
            <person name="Xie J."/>
        </authorList>
    </citation>
    <scope>NUCLEOTIDE SEQUENCE [LARGE SCALE GENOMIC DNA]</scope>
    <source>
        <strain evidence="1 2">SA4</strain>
    </source>
</reference>
<dbReference type="Proteomes" id="UP000481043">
    <property type="component" value="Unassembled WGS sequence"/>
</dbReference>
<accession>A0A6M0Q3Z8</accession>
<sequence length="53" mass="6078">MFKLPRNNLNVEYKGQRIEDVATKIGSLFGEEGKRIGEKIDRATKKVTIKIED</sequence>
<evidence type="ECO:0000313" key="2">
    <source>
        <dbReference type="Proteomes" id="UP000481043"/>
    </source>
</evidence>
<keyword evidence="2" id="KW-1185">Reference proteome</keyword>
<comment type="caution">
    <text evidence="1">The sequence shown here is derived from an EMBL/GenBank/DDBJ whole genome shotgun (WGS) entry which is preliminary data.</text>
</comment>
<name>A0A6M0Q3Z8_9BACI</name>
<organism evidence="1 2">
    <name type="scientific">Bacillus mesophilus</name>
    <dbReference type="NCBI Taxonomy" id="1808955"/>
    <lineage>
        <taxon>Bacteria</taxon>
        <taxon>Bacillati</taxon>
        <taxon>Bacillota</taxon>
        <taxon>Bacilli</taxon>
        <taxon>Bacillales</taxon>
        <taxon>Bacillaceae</taxon>
        <taxon>Bacillus</taxon>
    </lineage>
</organism>
<dbReference type="EMBL" id="JAAIWM010000001">
    <property type="protein sequence ID" value="NEY71115.1"/>
    <property type="molecule type" value="Genomic_DNA"/>
</dbReference>
<proteinExistence type="predicted"/>